<proteinExistence type="predicted"/>
<evidence type="ECO:0000313" key="1">
    <source>
        <dbReference type="EMBL" id="GAA4449991.1"/>
    </source>
</evidence>
<dbReference type="RefSeq" id="WP_339939352.1">
    <property type="nucleotide sequence ID" value="NZ_BAABGA010000018.1"/>
</dbReference>
<sequence>MSSDTDGIISNRYRRFIENDFTRQEVLRMLLRFALACCSLGCLASVSMADNFDRRALADKHAPAGIMGAHLHDKGEWMVEYKYMNMYMEDNQIGENKVSDATALGTATPVGPPGPGITVDGVTTNRGATPTQMTMEMHMAHIMYGASENVTLYTMAMLPSITMDHTRANYTDFTTHNSGFGDTAFGALLRVYSDECQDWIFNLGCSVPTGDIFRETSTPTGSPTAFPYPMRLGSGTFNARPGLTYRRFHDWYSWGAQFQTDLPIGKNYRGYSVGDEFRFNSWTSVLLTDNLSVSLRGEHLWRTEYDGQDPAANGTLISTNVEQFRGGYWYNLGLGAQYLYHGHYLNAEFVPTISQDLNGIQLETDYAFIASWSKSF</sequence>
<gene>
    <name evidence="1" type="ORF">GCM10023156_15490</name>
</gene>
<dbReference type="InterPro" id="IPR025737">
    <property type="entry name" value="FApF"/>
</dbReference>
<keyword evidence="2" id="KW-1185">Reference proteome</keyword>
<reference evidence="2" key="1">
    <citation type="journal article" date="2019" name="Int. J. Syst. Evol. Microbiol.">
        <title>The Global Catalogue of Microorganisms (GCM) 10K type strain sequencing project: providing services to taxonomists for standard genome sequencing and annotation.</title>
        <authorList>
            <consortium name="The Broad Institute Genomics Platform"/>
            <consortium name="The Broad Institute Genome Sequencing Center for Infectious Disease"/>
            <person name="Wu L."/>
            <person name="Ma J."/>
        </authorList>
    </citation>
    <scope>NUCLEOTIDE SEQUENCE [LARGE SCALE GENOMIC DNA]</scope>
    <source>
        <strain evidence="2">JCM 17759</strain>
    </source>
</reference>
<comment type="caution">
    <text evidence="1">The sequence shown here is derived from an EMBL/GenBank/DDBJ whole genome shotgun (WGS) entry which is preliminary data.</text>
</comment>
<accession>A0ABP8MJB2</accession>
<organism evidence="1 2">
    <name type="scientific">Novipirellula rosea</name>
    <dbReference type="NCBI Taxonomy" id="1031540"/>
    <lineage>
        <taxon>Bacteria</taxon>
        <taxon>Pseudomonadati</taxon>
        <taxon>Planctomycetota</taxon>
        <taxon>Planctomycetia</taxon>
        <taxon>Pirellulales</taxon>
        <taxon>Pirellulaceae</taxon>
        <taxon>Novipirellula</taxon>
    </lineage>
</organism>
<dbReference type="Proteomes" id="UP001500840">
    <property type="component" value="Unassembled WGS sequence"/>
</dbReference>
<evidence type="ECO:0000313" key="2">
    <source>
        <dbReference type="Proteomes" id="UP001500840"/>
    </source>
</evidence>
<dbReference type="EMBL" id="BAABGA010000018">
    <property type="protein sequence ID" value="GAA4449991.1"/>
    <property type="molecule type" value="Genomic_DNA"/>
</dbReference>
<dbReference type="Pfam" id="PF13557">
    <property type="entry name" value="Phenol_MetA_deg"/>
    <property type="match status" value="1"/>
</dbReference>
<protein>
    <submittedName>
        <fullName evidence="1">Transporter</fullName>
    </submittedName>
</protein>
<name>A0ABP8MJB2_9BACT</name>